<gene>
    <name evidence="2" type="ORF">TeGR_g5209</name>
</gene>
<dbReference type="Proteomes" id="UP001165060">
    <property type="component" value="Unassembled WGS sequence"/>
</dbReference>
<reference evidence="2 3" key="1">
    <citation type="journal article" date="2023" name="Commun. Biol.">
        <title>Genome analysis of Parmales, the sister group of diatoms, reveals the evolutionary specialization of diatoms from phago-mixotrophs to photoautotrophs.</title>
        <authorList>
            <person name="Ban H."/>
            <person name="Sato S."/>
            <person name="Yoshikawa S."/>
            <person name="Yamada K."/>
            <person name="Nakamura Y."/>
            <person name="Ichinomiya M."/>
            <person name="Sato N."/>
            <person name="Blanc-Mathieu R."/>
            <person name="Endo H."/>
            <person name="Kuwata A."/>
            <person name="Ogata H."/>
        </authorList>
    </citation>
    <scope>NUCLEOTIDE SEQUENCE [LARGE SCALE GENOMIC DNA]</scope>
</reference>
<evidence type="ECO:0000256" key="1">
    <source>
        <dbReference type="SAM" id="MobiDB-lite"/>
    </source>
</evidence>
<name>A0ABQ6MH02_9STRA</name>
<sequence>MSTDWWRGESVEHDGSAGQYANMCNEHDDVSAFTVGPSVTSIGASAFLSSPLTGLSGLRGSAVASIGPRAFARCADLAALAGLPPALARVGWRAFEACHSLRNLRGLPLPCDVDAAAFENCRGLQVRAGELGFPRDKWGVADVASWVEDRRLIPGRRAMVLLCVRYAVDRQGLEGGGEGGGEGEGEGEAGGEGEAEGQPEPVAPLLKLIVRLPDEIIREIATMAFGDHA</sequence>
<dbReference type="InterPro" id="IPR026906">
    <property type="entry name" value="LRR_5"/>
</dbReference>
<feature type="compositionally biased region" description="Acidic residues" evidence="1">
    <location>
        <begin position="181"/>
        <end position="197"/>
    </location>
</feature>
<evidence type="ECO:0000313" key="2">
    <source>
        <dbReference type="EMBL" id="GMI26182.1"/>
    </source>
</evidence>
<evidence type="ECO:0000313" key="3">
    <source>
        <dbReference type="Proteomes" id="UP001165060"/>
    </source>
</evidence>
<feature type="region of interest" description="Disordered" evidence="1">
    <location>
        <begin position="174"/>
        <end position="199"/>
    </location>
</feature>
<dbReference type="EMBL" id="BRYB01001462">
    <property type="protein sequence ID" value="GMI26182.1"/>
    <property type="molecule type" value="Genomic_DNA"/>
</dbReference>
<proteinExistence type="predicted"/>
<dbReference type="Pfam" id="PF13306">
    <property type="entry name" value="LRR_5"/>
    <property type="match status" value="1"/>
</dbReference>
<protein>
    <submittedName>
        <fullName evidence="2">Uncharacterized protein</fullName>
    </submittedName>
</protein>
<dbReference type="Gene3D" id="3.80.10.10">
    <property type="entry name" value="Ribonuclease Inhibitor"/>
    <property type="match status" value="1"/>
</dbReference>
<comment type="caution">
    <text evidence="2">The sequence shown here is derived from an EMBL/GenBank/DDBJ whole genome shotgun (WGS) entry which is preliminary data.</text>
</comment>
<accession>A0ABQ6MH02</accession>
<organism evidence="2 3">
    <name type="scientific">Tetraparma gracilis</name>
    <dbReference type="NCBI Taxonomy" id="2962635"/>
    <lineage>
        <taxon>Eukaryota</taxon>
        <taxon>Sar</taxon>
        <taxon>Stramenopiles</taxon>
        <taxon>Ochrophyta</taxon>
        <taxon>Bolidophyceae</taxon>
        <taxon>Parmales</taxon>
        <taxon>Triparmaceae</taxon>
        <taxon>Tetraparma</taxon>
    </lineage>
</organism>
<keyword evidence="3" id="KW-1185">Reference proteome</keyword>
<dbReference type="InterPro" id="IPR032675">
    <property type="entry name" value="LRR_dom_sf"/>
</dbReference>